<comment type="similarity">
    <text evidence="2">Belongs to the RmuC family.</text>
</comment>
<accession>A0AAE3NZD8</accession>
<dbReference type="RefSeq" id="WP_321536632.1">
    <property type="nucleotide sequence ID" value="NZ_JARGDL010000020.1"/>
</dbReference>
<reference evidence="6" key="1">
    <citation type="submission" date="2023-03" db="EMBL/GenBank/DDBJ databases">
        <title>Stygiobacter electus gen. nov., sp. nov., facultatively anaerobic thermotolerant bacterium of the class Ignavibacteria from a well of Yessentuki mineral water deposit.</title>
        <authorList>
            <person name="Podosokorskaya O.A."/>
            <person name="Elcheninov A.G."/>
            <person name="Petrova N.F."/>
            <person name="Zavarzina D.G."/>
            <person name="Kublanov I.V."/>
            <person name="Merkel A.Y."/>
        </authorList>
    </citation>
    <scope>NUCLEOTIDE SEQUENCE</scope>
    <source>
        <strain evidence="6">09-Me</strain>
    </source>
</reference>
<dbReference type="PANTHER" id="PTHR30563">
    <property type="entry name" value="DNA RECOMBINATION PROTEIN RMUC"/>
    <property type="match status" value="1"/>
</dbReference>
<evidence type="ECO:0000256" key="5">
    <source>
        <dbReference type="SAM" id="Coils"/>
    </source>
</evidence>
<name>A0AAE3NZD8_9BACT</name>
<dbReference type="AlphaFoldDB" id="A0AAE3NZD8"/>
<organism evidence="6 7">
    <name type="scientific">Stygiobacter electus</name>
    <dbReference type="NCBI Taxonomy" id="3032292"/>
    <lineage>
        <taxon>Bacteria</taxon>
        <taxon>Pseudomonadati</taxon>
        <taxon>Ignavibacteriota</taxon>
        <taxon>Ignavibacteria</taxon>
        <taxon>Ignavibacteriales</taxon>
        <taxon>Melioribacteraceae</taxon>
        <taxon>Stygiobacter</taxon>
    </lineage>
</organism>
<sequence length="426" mass="49204">MEIVLIITLITVLILSFLVFNLNKKINSFEQITYKEEFERLEKSFRDEISRSRSEINSNSKEQREEISGAVLKFGEQLSRNLSNISEMQKNQLDHFANQLKNLTQTNEDKFRQLQEKVENQLKEIQDKNEKKLEEMRLTVDEKLHSTLEKRLSESFSLVSDRLEAVREGLGEMRNLASGVGDLKRVLTNVKTRGTWGEIQLENLIEQILTREQYEKNFPTKKESNDRVEFAIKMPGRNDQNNGFCYLPIDAKFPIEDYQRLVQAQENGDVNLVDEASKAIEARIKLEAKSIKDKYIDPPNTTDVAILFLPVEGLYAEVLRRPGLFEKIQNDFKVIIAGPTTISAILNSLQMGFRTLAIEKRSSEVWSLLSIVKSEFIKFGEVLDKTQEKLEQASKQIDSAKTRTRVIERKLKDVEINPSDEIKLIE</sequence>
<dbReference type="Pfam" id="PF02646">
    <property type="entry name" value="RmuC"/>
    <property type="match status" value="1"/>
</dbReference>
<evidence type="ECO:0000256" key="2">
    <source>
        <dbReference type="ARBA" id="ARBA00009840"/>
    </source>
</evidence>
<comment type="caution">
    <text evidence="6">The sequence shown here is derived from an EMBL/GenBank/DDBJ whole genome shotgun (WGS) entry which is preliminary data.</text>
</comment>
<comment type="function">
    <text evidence="1">Involved in DNA recombination.</text>
</comment>
<evidence type="ECO:0000313" key="7">
    <source>
        <dbReference type="Proteomes" id="UP001221302"/>
    </source>
</evidence>
<gene>
    <name evidence="6" type="primary">rmuC</name>
    <name evidence="6" type="ORF">P0M35_11920</name>
</gene>
<dbReference type="EMBL" id="JARGDL010000020">
    <property type="protein sequence ID" value="MDF1612861.1"/>
    <property type="molecule type" value="Genomic_DNA"/>
</dbReference>
<feature type="coiled-coil region" evidence="5">
    <location>
        <begin position="383"/>
        <end position="410"/>
    </location>
</feature>
<evidence type="ECO:0000256" key="1">
    <source>
        <dbReference type="ARBA" id="ARBA00003416"/>
    </source>
</evidence>
<protein>
    <submittedName>
        <fullName evidence="6">DNA recombination protein RmuC</fullName>
    </submittedName>
</protein>
<proteinExistence type="inferred from homology"/>
<evidence type="ECO:0000256" key="3">
    <source>
        <dbReference type="ARBA" id="ARBA00023054"/>
    </source>
</evidence>
<dbReference type="SUPFAM" id="SSF58113">
    <property type="entry name" value="Apolipoprotein A-I"/>
    <property type="match status" value="1"/>
</dbReference>
<evidence type="ECO:0000313" key="6">
    <source>
        <dbReference type="EMBL" id="MDF1612861.1"/>
    </source>
</evidence>
<keyword evidence="4" id="KW-0233">DNA recombination</keyword>
<evidence type="ECO:0000256" key="4">
    <source>
        <dbReference type="ARBA" id="ARBA00023172"/>
    </source>
</evidence>
<keyword evidence="7" id="KW-1185">Reference proteome</keyword>
<feature type="coiled-coil region" evidence="5">
    <location>
        <begin position="86"/>
        <end position="142"/>
    </location>
</feature>
<keyword evidence="3 5" id="KW-0175">Coiled coil</keyword>
<dbReference type="PANTHER" id="PTHR30563:SF0">
    <property type="entry name" value="DNA RECOMBINATION PROTEIN RMUC"/>
    <property type="match status" value="1"/>
</dbReference>
<dbReference type="GO" id="GO:0006310">
    <property type="term" value="P:DNA recombination"/>
    <property type="evidence" value="ECO:0007669"/>
    <property type="project" value="UniProtKB-KW"/>
</dbReference>
<dbReference type="InterPro" id="IPR003798">
    <property type="entry name" value="DNA_recombination_RmuC"/>
</dbReference>
<dbReference type="Proteomes" id="UP001221302">
    <property type="component" value="Unassembled WGS sequence"/>
</dbReference>